<dbReference type="GO" id="GO:0005524">
    <property type="term" value="F:ATP binding"/>
    <property type="evidence" value="ECO:0007669"/>
    <property type="project" value="UniProtKB-UniRule"/>
</dbReference>
<dbReference type="Gene3D" id="1.10.240.10">
    <property type="entry name" value="Tyrosyl-Transfer RNA Synthetase"/>
    <property type="match status" value="1"/>
</dbReference>
<evidence type="ECO:0000256" key="11">
    <source>
        <dbReference type="HAMAP-Rule" id="MF_02006"/>
    </source>
</evidence>
<comment type="caution">
    <text evidence="14">The sequence shown here is derived from an EMBL/GenBank/DDBJ whole genome shotgun (WGS) entry which is preliminary data.</text>
</comment>
<keyword evidence="4 11" id="KW-0547">Nucleotide-binding</keyword>
<evidence type="ECO:0000259" key="13">
    <source>
        <dbReference type="Pfam" id="PF22421"/>
    </source>
</evidence>
<accession>A0A9D1Z7S4</accession>
<dbReference type="PRINTS" id="PR01040">
    <property type="entry name" value="TRNASYNTHTYR"/>
</dbReference>
<feature type="binding site" evidence="11">
    <location>
        <position position="36"/>
    </location>
    <ligand>
        <name>L-tyrosine</name>
        <dbReference type="ChEBI" id="CHEBI:58315"/>
    </ligand>
</feature>
<evidence type="ECO:0000256" key="6">
    <source>
        <dbReference type="ARBA" id="ARBA00022884"/>
    </source>
</evidence>
<evidence type="ECO:0000313" key="14">
    <source>
        <dbReference type="EMBL" id="HIY77793.1"/>
    </source>
</evidence>
<feature type="binding site" evidence="11">
    <location>
        <position position="170"/>
    </location>
    <ligand>
        <name>L-tyrosine</name>
        <dbReference type="ChEBI" id="CHEBI:58315"/>
    </ligand>
</feature>
<feature type="binding site" evidence="11">
    <location>
        <position position="233"/>
    </location>
    <ligand>
        <name>ATP</name>
        <dbReference type="ChEBI" id="CHEBI:30616"/>
    </ligand>
</feature>
<dbReference type="GO" id="GO:0004831">
    <property type="term" value="F:tyrosine-tRNA ligase activity"/>
    <property type="evidence" value="ECO:0007669"/>
    <property type="project" value="UniProtKB-UniRule"/>
</dbReference>
<feature type="short sequence motif" description="'KMSKS' region" evidence="11">
    <location>
        <begin position="230"/>
        <end position="234"/>
    </location>
</feature>
<dbReference type="SUPFAM" id="SSF55174">
    <property type="entry name" value="Alpha-L RNA-binding motif"/>
    <property type="match status" value="1"/>
</dbReference>
<proteinExistence type="inferred from homology"/>
<dbReference type="PROSITE" id="PS00178">
    <property type="entry name" value="AA_TRNA_LIGASE_I"/>
    <property type="match status" value="1"/>
</dbReference>
<dbReference type="InterPro" id="IPR024107">
    <property type="entry name" value="Tyr-tRNA-ligase_bac_1"/>
</dbReference>
<dbReference type="Proteomes" id="UP000824135">
    <property type="component" value="Unassembled WGS sequence"/>
</dbReference>
<keyword evidence="3 11" id="KW-0436">Ligase</keyword>
<dbReference type="Pfam" id="PF00579">
    <property type="entry name" value="tRNA-synt_1b"/>
    <property type="match status" value="1"/>
</dbReference>
<dbReference type="NCBIfam" id="TIGR00234">
    <property type="entry name" value="tyrS"/>
    <property type="match status" value="1"/>
</dbReference>
<evidence type="ECO:0000256" key="9">
    <source>
        <dbReference type="ARBA" id="ARBA00048248"/>
    </source>
</evidence>
<name>A0A9D1Z7S4_9FIRM</name>
<evidence type="ECO:0000256" key="4">
    <source>
        <dbReference type="ARBA" id="ARBA00022741"/>
    </source>
</evidence>
<organism evidence="14 15">
    <name type="scientific">Candidatus Borkfalkia excrementavium</name>
    <dbReference type="NCBI Taxonomy" id="2838505"/>
    <lineage>
        <taxon>Bacteria</taxon>
        <taxon>Bacillati</taxon>
        <taxon>Bacillota</taxon>
        <taxon>Clostridia</taxon>
        <taxon>Christensenellales</taxon>
        <taxon>Christensenellaceae</taxon>
        <taxon>Candidatus Borkfalkia</taxon>
    </lineage>
</organism>
<dbReference type="FunFam" id="3.40.50.620:FF:000008">
    <property type="entry name" value="Tyrosine--tRNA ligase"/>
    <property type="match status" value="1"/>
</dbReference>
<dbReference type="GO" id="GO:0005829">
    <property type="term" value="C:cytosol"/>
    <property type="evidence" value="ECO:0007669"/>
    <property type="project" value="TreeGrafter"/>
</dbReference>
<dbReference type="GO" id="GO:0006437">
    <property type="term" value="P:tyrosyl-tRNA aminoacylation"/>
    <property type="evidence" value="ECO:0007669"/>
    <property type="project" value="UniProtKB-UniRule"/>
</dbReference>
<dbReference type="PANTHER" id="PTHR11766">
    <property type="entry name" value="TYROSYL-TRNA SYNTHETASE"/>
    <property type="match status" value="1"/>
</dbReference>
<dbReference type="InterPro" id="IPR002305">
    <property type="entry name" value="aa-tRNA-synth_Ic"/>
</dbReference>
<protein>
    <recommendedName>
        <fullName evidence="11">Tyrosine--tRNA ligase</fullName>
        <ecNumber evidence="11">6.1.1.1</ecNumber>
    </recommendedName>
    <alternativeName>
        <fullName evidence="11">Tyrosyl-tRNA synthetase</fullName>
        <shortName evidence="11">TyrRS</shortName>
    </alternativeName>
</protein>
<dbReference type="InterPro" id="IPR014729">
    <property type="entry name" value="Rossmann-like_a/b/a_fold"/>
</dbReference>
<dbReference type="CDD" id="cd00805">
    <property type="entry name" value="TyrRS_core"/>
    <property type="match status" value="1"/>
</dbReference>
<comment type="function">
    <text evidence="11">Catalyzes the attachment of tyrosine to tRNA(Tyr) in a two-step reaction: tyrosine is first activated by ATP to form Tyr-AMP and then transferred to the acceptor end of tRNA(Tyr).</text>
</comment>
<comment type="similarity">
    <text evidence="10 11">Belongs to the class-I aminoacyl-tRNA synthetase family. TyrS type 1 subfamily.</text>
</comment>
<dbReference type="InterPro" id="IPR036986">
    <property type="entry name" value="S4_RNA-bd_sf"/>
</dbReference>
<dbReference type="InterPro" id="IPR054608">
    <property type="entry name" value="SYY-like_C"/>
</dbReference>
<dbReference type="SUPFAM" id="SSF52374">
    <property type="entry name" value="Nucleotidylyl transferase"/>
    <property type="match status" value="1"/>
</dbReference>
<keyword evidence="7 11" id="KW-0648">Protein biosynthesis</keyword>
<evidence type="ECO:0000313" key="15">
    <source>
        <dbReference type="Proteomes" id="UP000824135"/>
    </source>
</evidence>
<dbReference type="AlphaFoldDB" id="A0A9D1Z7S4"/>
<evidence type="ECO:0000256" key="5">
    <source>
        <dbReference type="ARBA" id="ARBA00022840"/>
    </source>
</evidence>
<reference evidence="14" key="2">
    <citation type="submission" date="2021-04" db="EMBL/GenBank/DDBJ databases">
        <authorList>
            <person name="Gilroy R."/>
        </authorList>
    </citation>
    <scope>NUCLEOTIDE SEQUENCE</scope>
    <source>
        <strain evidence="14">CHK199-9574</strain>
    </source>
</reference>
<dbReference type="EMBL" id="DXCO01000015">
    <property type="protein sequence ID" value="HIY77793.1"/>
    <property type="molecule type" value="Genomic_DNA"/>
</dbReference>
<evidence type="ECO:0000256" key="3">
    <source>
        <dbReference type="ARBA" id="ARBA00022598"/>
    </source>
</evidence>
<dbReference type="Gene3D" id="3.40.50.620">
    <property type="entry name" value="HUPs"/>
    <property type="match status" value="1"/>
</dbReference>
<reference evidence="14" key="1">
    <citation type="journal article" date="2021" name="PeerJ">
        <title>Extensive microbial diversity within the chicken gut microbiome revealed by metagenomics and culture.</title>
        <authorList>
            <person name="Gilroy R."/>
            <person name="Ravi A."/>
            <person name="Getino M."/>
            <person name="Pursley I."/>
            <person name="Horton D.L."/>
            <person name="Alikhan N.F."/>
            <person name="Baker D."/>
            <person name="Gharbi K."/>
            <person name="Hall N."/>
            <person name="Watson M."/>
            <person name="Adriaenssens E.M."/>
            <person name="Foster-Nyarko E."/>
            <person name="Jarju S."/>
            <person name="Secka A."/>
            <person name="Antonio M."/>
            <person name="Oren A."/>
            <person name="Chaudhuri R.R."/>
            <person name="La Ragione R."/>
            <person name="Hildebrand F."/>
            <person name="Pallen M.J."/>
        </authorList>
    </citation>
    <scope>NUCLEOTIDE SEQUENCE</scope>
    <source>
        <strain evidence="14">CHK199-9574</strain>
    </source>
</reference>
<dbReference type="PROSITE" id="PS50889">
    <property type="entry name" value="S4"/>
    <property type="match status" value="1"/>
</dbReference>
<keyword evidence="5 11" id="KW-0067">ATP-binding</keyword>
<dbReference type="GO" id="GO:0042803">
    <property type="term" value="F:protein homodimerization activity"/>
    <property type="evidence" value="ECO:0007669"/>
    <property type="project" value="UniProtKB-ARBA"/>
</dbReference>
<evidence type="ECO:0000256" key="8">
    <source>
        <dbReference type="ARBA" id="ARBA00023146"/>
    </source>
</evidence>
<dbReference type="Pfam" id="PF22421">
    <property type="entry name" value="SYY_C-terminal"/>
    <property type="match status" value="1"/>
</dbReference>
<evidence type="ECO:0000256" key="2">
    <source>
        <dbReference type="ARBA" id="ARBA00022490"/>
    </source>
</evidence>
<evidence type="ECO:0000256" key="12">
    <source>
        <dbReference type="PROSITE-ProRule" id="PRU00182"/>
    </source>
</evidence>
<comment type="subcellular location">
    <subcellularLocation>
        <location evidence="1 11">Cytoplasm</location>
    </subcellularLocation>
</comment>
<keyword evidence="6 12" id="KW-0694">RNA-binding</keyword>
<evidence type="ECO:0000256" key="10">
    <source>
        <dbReference type="ARBA" id="ARBA00060965"/>
    </source>
</evidence>
<dbReference type="Gene3D" id="3.10.290.10">
    <property type="entry name" value="RNA-binding S4 domain"/>
    <property type="match status" value="1"/>
</dbReference>
<dbReference type="GO" id="GO:0003723">
    <property type="term" value="F:RNA binding"/>
    <property type="evidence" value="ECO:0007669"/>
    <property type="project" value="UniProtKB-KW"/>
</dbReference>
<comment type="subunit">
    <text evidence="11">Homodimer.</text>
</comment>
<dbReference type="InterPro" id="IPR001412">
    <property type="entry name" value="aa-tRNA-synth_I_CS"/>
</dbReference>
<evidence type="ECO:0000256" key="1">
    <source>
        <dbReference type="ARBA" id="ARBA00004496"/>
    </source>
</evidence>
<evidence type="ECO:0000256" key="7">
    <source>
        <dbReference type="ARBA" id="ARBA00022917"/>
    </source>
</evidence>
<keyword evidence="8 11" id="KW-0030">Aminoacyl-tRNA synthetase</keyword>
<feature type="binding site" evidence="11">
    <location>
        <position position="174"/>
    </location>
    <ligand>
        <name>L-tyrosine</name>
        <dbReference type="ChEBI" id="CHEBI:58315"/>
    </ligand>
</feature>
<gene>
    <name evidence="11" type="primary">tyrS</name>
    <name evidence="14" type="ORF">H9728_01995</name>
</gene>
<dbReference type="CDD" id="cd00165">
    <property type="entry name" value="S4"/>
    <property type="match status" value="1"/>
</dbReference>
<feature type="domain" description="Tyrosine--tRNA ligase SYY-like C-terminal" evidence="13">
    <location>
        <begin position="325"/>
        <end position="398"/>
    </location>
</feature>
<keyword evidence="2 11" id="KW-0963">Cytoplasm</keyword>
<dbReference type="PANTHER" id="PTHR11766:SF0">
    <property type="entry name" value="TYROSINE--TRNA LIGASE, MITOCHONDRIAL"/>
    <property type="match status" value="1"/>
</dbReference>
<dbReference type="InterPro" id="IPR002307">
    <property type="entry name" value="Tyr-tRNA-ligase"/>
</dbReference>
<dbReference type="EC" id="6.1.1.1" evidence="11"/>
<feature type="short sequence motif" description="'HIGH' region" evidence="11">
    <location>
        <begin position="41"/>
        <end position="50"/>
    </location>
</feature>
<dbReference type="InterPro" id="IPR024088">
    <property type="entry name" value="Tyr-tRNA-ligase_bac-type"/>
</dbReference>
<comment type="catalytic activity">
    <reaction evidence="9 11">
        <text>tRNA(Tyr) + L-tyrosine + ATP = L-tyrosyl-tRNA(Tyr) + AMP + diphosphate + H(+)</text>
        <dbReference type="Rhea" id="RHEA:10220"/>
        <dbReference type="Rhea" id="RHEA-COMP:9706"/>
        <dbReference type="Rhea" id="RHEA-COMP:9707"/>
        <dbReference type="ChEBI" id="CHEBI:15378"/>
        <dbReference type="ChEBI" id="CHEBI:30616"/>
        <dbReference type="ChEBI" id="CHEBI:33019"/>
        <dbReference type="ChEBI" id="CHEBI:58315"/>
        <dbReference type="ChEBI" id="CHEBI:78442"/>
        <dbReference type="ChEBI" id="CHEBI:78536"/>
        <dbReference type="ChEBI" id="CHEBI:456215"/>
        <dbReference type="EC" id="6.1.1.1"/>
    </reaction>
</comment>
<dbReference type="FunFam" id="1.10.240.10:FF:000001">
    <property type="entry name" value="Tyrosine--tRNA ligase"/>
    <property type="match status" value="1"/>
</dbReference>
<dbReference type="HAMAP" id="MF_02006">
    <property type="entry name" value="Tyr_tRNA_synth_type1"/>
    <property type="match status" value="1"/>
</dbReference>
<sequence length="405" mass="45511">MAGNVMDTLRERGFIKQTVYEEDLYKLLGSESVPFYIGFDPTADSLHVGHFMQLIAMKHMQQAGHRPIVLIGGGTGMIGDPSGRTDMRLMMTRETVDYHCECFKKQMARFIDFEGENGAIMVNNADWLLNLNYIDFLREIGVHFSVNKMLSAECFKSRYERGLSFFEFNYMLMQAYDFLVLFKKYGCRLELGGDDQWSNILAGADLIRRKERQPAFAMTFTLLTTSDGKKMGKTAKGAVWLDENKTSPYEFYQYWRNTDDADVEKCFKLLTFLPLEEIAELCAHKDERMNAAKERLAYELTKMVHGEEKADAARGQAKAAFGGDAENMPSAQIPADTLSVCDALVLAGAAKSKSEARRLIEGGGVKIDDEKVEDANAAIPASAKAKGEFVLHKGKKVHIRVIFAK</sequence>